<dbReference type="OrthoDB" id="9980088at2"/>
<accession>U3A8B7</accession>
<dbReference type="AlphaFoldDB" id="U3A8B7"/>
<protein>
    <submittedName>
        <fullName evidence="1">Uncharacterized protein</fullName>
    </submittedName>
</protein>
<proteinExistence type="predicted"/>
<gene>
    <name evidence="1" type="ORF">VAZ01S_039_00160</name>
</gene>
<dbReference type="RefSeq" id="WP_021709941.1">
    <property type="nucleotide sequence ID" value="NZ_BAOB01000304.1"/>
</dbReference>
<sequence>MLAFLKRWRQAYLEDKSNRLHAEAEAERNALCAEGMSFDEAVCSLNKKSSDELSDWLKAFTKAHEECTEYEEDEEFYRSS</sequence>
<evidence type="ECO:0000313" key="1">
    <source>
        <dbReference type="EMBL" id="GAD76191.1"/>
    </source>
</evidence>
<evidence type="ECO:0000313" key="2">
    <source>
        <dbReference type="Proteomes" id="UP000016567"/>
    </source>
</evidence>
<name>U3A8B7_9VIBR</name>
<dbReference type="Proteomes" id="UP000016567">
    <property type="component" value="Unassembled WGS sequence"/>
</dbReference>
<comment type="caution">
    <text evidence="1">The sequence shown here is derived from an EMBL/GenBank/DDBJ whole genome shotgun (WGS) entry which is preliminary data.</text>
</comment>
<reference evidence="1 2" key="1">
    <citation type="submission" date="2013-09" db="EMBL/GenBank/DDBJ databases">
        <title>Whole genome shotgun sequence of Vibrio azureus NBRC 104587.</title>
        <authorList>
            <person name="Isaki S."/>
            <person name="Hosoyama A."/>
            <person name="Numata M."/>
            <person name="Hashimoto M."/>
            <person name="Hosoyama Y."/>
            <person name="Tsuchikane K."/>
            <person name="Noguchi M."/>
            <person name="Hirakata S."/>
            <person name="Ichikawa N."/>
            <person name="Ohji S."/>
            <person name="Yamazoe A."/>
            <person name="Fujita N."/>
        </authorList>
    </citation>
    <scope>NUCLEOTIDE SEQUENCE [LARGE SCALE GENOMIC DNA]</scope>
    <source>
        <strain evidence="1 2">NBRC 104587</strain>
    </source>
</reference>
<keyword evidence="2" id="KW-1185">Reference proteome</keyword>
<organism evidence="1 2">
    <name type="scientific">Vibrio azureus NBRC 104587</name>
    <dbReference type="NCBI Taxonomy" id="1219077"/>
    <lineage>
        <taxon>Bacteria</taxon>
        <taxon>Pseudomonadati</taxon>
        <taxon>Pseudomonadota</taxon>
        <taxon>Gammaproteobacteria</taxon>
        <taxon>Vibrionales</taxon>
        <taxon>Vibrionaceae</taxon>
        <taxon>Vibrio</taxon>
    </lineage>
</organism>
<dbReference type="EMBL" id="BATL01000039">
    <property type="protein sequence ID" value="GAD76191.1"/>
    <property type="molecule type" value="Genomic_DNA"/>
</dbReference>